<evidence type="ECO:0000313" key="1">
    <source>
        <dbReference type="EMBL" id="KOF17792.1"/>
    </source>
</evidence>
<sequence length="82" mass="9132">MIEVCSQSLPGLDSDQRIHVAMRVVGGPQIVIEDQLLMCLAVMTEVLGISTEEAYCLLLDAVILYDCGVERHWPYELQIIAL</sequence>
<comment type="caution">
    <text evidence="1">The sequence shown here is derived from an EMBL/GenBank/DDBJ whole genome shotgun (WGS) entry which is preliminary data.</text>
</comment>
<dbReference type="AlphaFoldDB" id="A0A0L8BSV6"/>
<dbReference type="Proteomes" id="UP000037425">
    <property type="component" value="Unassembled WGS sequence"/>
</dbReference>
<dbReference type="PATRIC" id="fig|106592.7.peg.7403"/>
<organism evidence="1 2">
    <name type="scientific">Ensifer adhaerens</name>
    <name type="common">Sinorhizobium morelense</name>
    <dbReference type="NCBI Taxonomy" id="106592"/>
    <lineage>
        <taxon>Bacteria</taxon>
        <taxon>Pseudomonadati</taxon>
        <taxon>Pseudomonadota</taxon>
        <taxon>Alphaproteobacteria</taxon>
        <taxon>Hyphomicrobiales</taxon>
        <taxon>Rhizobiaceae</taxon>
        <taxon>Sinorhizobium/Ensifer group</taxon>
        <taxon>Ensifer</taxon>
    </lineage>
</organism>
<gene>
    <name evidence="1" type="ORF">AC244_15490</name>
</gene>
<evidence type="ECO:0000313" key="2">
    <source>
        <dbReference type="Proteomes" id="UP000037425"/>
    </source>
</evidence>
<protein>
    <submittedName>
        <fullName evidence="1">Uncharacterized protein</fullName>
    </submittedName>
</protein>
<dbReference type="EMBL" id="LGAP01000009">
    <property type="protein sequence ID" value="KOF17792.1"/>
    <property type="molecule type" value="Genomic_DNA"/>
</dbReference>
<accession>A0A0L8BSV6</accession>
<proteinExistence type="predicted"/>
<reference evidence="2" key="1">
    <citation type="submission" date="2015-07" db="EMBL/GenBank/DDBJ databases">
        <title>Whole genome sequence of an Ensifer adhaerens strain isolated from a cave pool in the Wind Cave National Park.</title>
        <authorList>
            <person name="Eng W.W.H."/>
            <person name="Gan H.M."/>
            <person name="Barton H.A."/>
            <person name="Savka M.A."/>
        </authorList>
    </citation>
    <scope>NUCLEOTIDE SEQUENCE [LARGE SCALE GENOMIC DNA]</scope>
    <source>
        <strain evidence="2">SD006</strain>
    </source>
</reference>
<dbReference type="RefSeq" id="WP_053249714.1">
    <property type="nucleotide sequence ID" value="NZ_LGAP01000009.1"/>
</dbReference>
<name>A0A0L8BSV6_ENSAD</name>